<evidence type="ECO:0000256" key="2">
    <source>
        <dbReference type="SAM" id="Phobius"/>
    </source>
</evidence>
<feature type="transmembrane region" description="Helical" evidence="2">
    <location>
        <begin position="37"/>
        <end position="57"/>
    </location>
</feature>
<keyword evidence="2" id="KW-0472">Membrane</keyword>
<evidence type="ECO:0000256" key="1">
    <source>
        <dbReference type="SAM" id="MobiDB-lite"/>
    </source>
</evidence>
<sequence>MNTRGYRQRPAPVAARPGAPADPRGPGPGPHNGPAHALWFFFFLGVLSGSVAFPVLASSPPPSSPPVPSSLPSSPVIPLVKGAPVWFNKDAAFPGRLDTCFSPIEGGGPKRQGAPQRLRSATPLAGGLVLQHTSPFFSPPPTLSQTLLLTRPTTNCPLI</sequence>
<organismHost>
    <name type="scientific">Homo sapiens</name>
    <name type="common">Human</name>
    <dbReference type="NCBI Taxonomy" id="9606"/>
</organismHost>
<protein>
    <submittedName>
        <fullName evidence="3">Uncharacterized protein</fullName>
    </submittedName>
</protein>
<feature type="compositionally biased region" description="Low complexity" evidence="1">
    <location>
        <begin position="8"/>
        <end position="22"/>
    </location>
</feature>
<feature type="region of interest" description="Disordered" evidence="1">
    <location>
        <begin position="1"/>
        <end position="30"/>
    </location>
</feature>
<keyword evidence="2" id="KW-0812">Transmembrane</keyword>
<organism evidence="3">
    <name type="scientific">Human herpesvirus 1</name>
    <name type="common">HHV-1</name>
    <name type="synonym">Human herpes simplex virus 1</name>
    <dbReference type="NCBI Taxonomy" id="10298"/>
    <lineage>
        <taxon>Viruses</taxon>
        <taxon>Duplodnaviria</taxon>
        <taxon>Heunggongvirae</taxon>
        <taxon>Peploviricota</taxon>
        <taxon>Herviviricetes</taxon>
        <taxon>Herpesvirales</taxon>
        <taxon>Orthoherpesviridae</taxon>
        <taxon>Alphaherpesvirinae</taxon>
        <taxon>Simplexvirus</taxon>
        <taxon>Simplexvirus humanalpha1</taxon>
    </lineage>
</organism>
<evidence type="ECO:0000313" key="3">
    <source>
        <dbReference type="EMBL" id="AWO69180.1"/>
    </source>
</evidence>
<accession>A0A2U9A3W2</accession>
<keyword evidence="2" id="KW-1133">Transmembrane helix</keyword>
<reference evidence="3" key="1">
    <citation type="journal article" date="2018" name="J. ISSAAS">
        <title>Ultrasensitive capture of human herpes simplex virus genomes directly from clinical samples reveals extraordinarily limited evolution in cell culture.</title>
        <authorList>
            <person name="Greninger A.L."/>
            <person name="Roychoudhury P."/>
            <person name="Xie H."/>
            <person name="Casto A."/>
            <person name="Cent A."/>
            <person name="Pepper G."/>
            <person name="Koelle D.M."/>
            <person name="Huang M.-L."/>
            <person name="Wald A."/>
            <person name="Johnston C."/>
            <person name="Jerome K.R."/>
        </authorList>
    </citation>
    <scope>NUCLEOTIDE SEQUENCE</scope>
    <source>
        <strain evidence="3">HSV1-ORIGINAL-H3</strain>
    </source>
</reference>
<dbReference type="EMBL" id="MH160359">
    <property type="protein sequence ID" value="AWO69180.1"/>
    <property type="molecule type" value="Genomic_DNA"/>
</dbReference>
<name>A0A2U9A3W2_HHV1</name>
<proteinExistence type="predicted"/>